<name>A0A4Q7ZKA3_9ACTN</name>
<evidence type="ECO:0000313" key="2">
    <source>
        <dbReference type="EMBL" id="RZU51350.1"/>
    </source>
</evidence>
<evidence type="ECO:0000259" key="1">
    <source>
        <dbReference type="Pfam" id="PF07812"/>
    </source>
</evidence>
<dbReference type="EMBL" id="SHKY01000001">
    <property type="protein sequence ID" value="RZU51350.1"/>
    <property type="molecule type" value="Genomic_DNA"/>
</dbReference>
<dbReference type="Proteomes" id="UP000292564">
    <property type="component" value="Unassembled WGS sequence"/>
</dbReference>
<organism evidence="2 3">
    <name type="scientific">Krasilnikovia cinnamomea</name>
    <dbReference type="NCBI Taxonomy" id="349313"/>
    <lineage>
        <taxon>Bacteria</taxon>
        <taxon>Bacillati</taxon>
        <taxon>Actinomycetota</taxon>
        <taxon>Actinomycetes</taxon>
        <taxon>Micromonosporales</taxon>
        <taxon>Micromonosporaceae</taxon>
        <taxon>Krasilnikovia</taxon>
    </lineage>
</organism>
<dbReference type="AlphaFoldDB" id="A0A4Q7ZKA3"/>
<reference evidence="2 3" key="1">
    <citation type="submission" date="2019-02" db="EMBL/GenBank/DDBJ databases">
        <title>Sequencing the genomes of 1000 actinobacteria strains.</title>
        <authorList>
            <person name="Klenk H.-P."/>
        </authorList>
    </citation>
    <scope>NUCLEOTIDE SEQUENCE [LARGE SCALE GENOMIC DNA]</scope>
    <source>
        <strain evidence="2 3">DSM 45162</strain>
    </source>
</reference>
<comment type="caution">
    <text evidence="2">The sequence shown here is derived from an EMBL/GenBank/DDBJ whole genome shotgun (WGS) entry which is preliminary data.</text>
</comment>
<proteinExistence type="predicted"/>
<keyword evidence="3" id="KW-1185">Reference proteome</keyword>
<dbReference type="InterPro" id="IPR012924">
    <property type="entry name" value="TfuA_core"/>
</dbReference>
<sequence length="461" mass="50228">MSLHVFVGPTLAARDVLTAVPEAILHPPIAHGDLLRLDPEPGDMVVIIDGYFHQVASVRHKEILQTLARRVTVIGCSSLGALRAAELVPYGMVGNGVVFEMYRAGAIDADDEVAVVHGEAPEYRKFGMPLVSLRHAVAMAQQDGAVSAPEGAGLVAACRGLPYSARSWRAVEAVLSRDDPEHAGAVRRLRGYLAQHPEHADVKAADAIDTLKRLAELGARRSVCDEGWIDSPRWRNRLLHEWHAEFAGSWVDGIHVSDRAVMQYQQIYRNDLAQRWSTFALRGIRDGAELRAADVPDGGLEAAVLAVAAAYGVDDSRLTPEQRAEWLTPQEADGLESDAAVLRVLVRSYSPPRGILDLIVAEPELVTDQAARVAVAESFVVNAEVVSWAPKNGLAYLRHSVLRDHLAARWGSDDERSLTAAARDRGFVSLVEAVEAVRPFFLRHHLSMAVATPAARLEELT</sequence>
<accession>A0A4Q7ZKA3</accession>
<protein>
    <recommendedName>
        <fullName evidence="1">TfuA-like core domain-containing protein</fullName>
    </recommendedName>
</protein>
<gene>
    <name evidence="2" type="ORF">EV385_3165</name>
</gene>
<feature type="domain" description="TfuA-like core" evidence="1">
    <location>
        <begin position="49"/>
        <end position="167"/>
    </location>
</feature>
<dbReference type="Pfam" id="PF07812">
    <property type="entry name" value="TfuA"/>
    <property type="match status" value="1"/>
</dbReference>
<evidence type="ECO:0000313" key="3">
    <source>
        <dbReference type="Proteomes" id="UP000292564"/>
    </source>
</evidence>